<protein>
    <submittedName>
        <fullName evidence="1">Uncharacterized protein</fullName>
    </submittedName>
</protein>
<reference evidence="1" key="1">
    <citation type="submission" date="2021-03" db="EMBL/GenBank/DDBJ databases">
        <authorList>
            <consortium name="DOE Joint Genome Institute"/>
            <person name="Ahrendt S."/>
            <person name="Looney B.P."/>
            <person name="Miyauchi S."/>
            <person name="Morin E."/>
            <person name="Drula E."/>
            <person name="Courty P.E."/>
            <person name="Chicoki N."/>
            <person name="Fauchery L."/>
            <person name="Kohler A."/>
            <person name="Kuo A."/>
            <person name="Labutti K."/>
            <person name="Pangilinan J."/>
            <person name="Lipzen A."/>
            <person name="Riley R."/>
            <person name="Andreopoulos W."/>
            <person name="He G."/>
            <person name="Johnson J."/>
            <person name="Barry K.W."/>
            <person name="Grigoriev I.V."/>
            <person name="Nagy L."/>
            <person name="Hibbett D."/>
            <person name="Henrissat B."/>
            <person name="Matheny P.B."/>
            <person name="Labbe J."/>
            <person name="Martin F."/>
        </authorList>
    </citation>
    <scope>NUCLEOTIDE SEQUENCE</scope>
    <source>
        <strain evidence="1">HHB10654</strain>
    </source>
</reference>
<dbReference type="EMBL" id="MU277199">
    <property type="protein sequence ID" value="KAI0064365.1"/>
    <property type="molecule type" value="Genomic_DNA"/>
</dbReference>
<accession>A0ACB8T8S9</accession>
<dbReference type="Proteomes" id="UP000814140">
    <property type="component" value="Unassembled WGS sequence"/>
</dbReference>
<evidence type="ECO:0000313" key="1">
    <source>
        <dbReference type="EMBL" id="KAI0064365.1"/>
    </source>
</evidence>
<reference evidence="1" key="2">
    <citation type="journal article" date="2022" name="New Phytol.">
        <title>Evolutionary transition to the ectomycorrhizal habit in the genomes of a hyperdiverse lineage of mushroom-forming fungi.</title>
        <authorList>
            <person name="Looney B."/>
            <person name="Miyauchi S."/>
            <person name="Morin E."/>
            <person name="Drula E."/>
            <person name="Courty P.E."/>
            <person name="Kohler A."/>
            <person name="Kuo A."/>
            <person name="LaButti K."/>
            <person name="Pangilinan J."/>
            <person name="Lipzen A."/>
            <person name="Riley R."/>
            <person name="Andreopoulos W."/>
            <person name="He G."/>
            <person name="Johnson J."/>
            <person name="Nolan M."/>
            <person name="Tritt A."/>
            <person name="Barry K.W."/>
            <person name="Grigoriev I.V."/>
            <person name="Nagy L.G."/>
            <person name="Hibbett D."/>
            <person name="Henrissat B."/>
            <person name="Matheny P.B."/>
            <person name="Labbe J."/>
            <person name="Martin F.M."/>
        </authorList>
    </citation>
    <scope>NUCLEOTIDE SEQUENCE</scope>
    <source>
        <strain evidence="1">HHB10654</strain>
    </source>
</reference>
<evidence type="ECO:0000313" key="2">
    <source>
        <dbReference type="Proteomes" id="UP000814140"/>
    </source>
</evidence>
<name>A0ACB8T8S9_9AGAM</name>
<proteinExistence type="predicted"/>
<keyword evidence="2" id="KW-1185">Reference proteome</keyword>
<comment type="caution">
    <text evidence="1">The sequence shown here is derived from an EMBL/GenBank/DDBJ whole genome shotgun (WGS) entry which is preliminary data.</text>
</comment>
<sequence length="181" mass="20163">MRGYTSPSRVPEQFATAPLRWLGMFRCRPSAPHLQKYVFNGVPTLKALIVFCVFDRQGRASCVMLEQTRCVLLFAGVRVRCPNCWLYERRVYHLISPPAPWHYCFRVFSSCLQARMFRHSTAGQSPGAATWKSTSYYTLISMDSFINTFFTTSPVESEPVSGTPIDAEGGGGGTGISCVVA</sequence>
<organism evidence="1 2">
    <name type="scientific">Artomyces pyxidatus</name>
    <dbReference type="NCBI Taxonomy" id="48021"/>
    <lineage>
        <taxon>Eukaryota</taxon>
        <taxon>Fungi</taxon>
        <taxon>Dikarya</taxon>
        <taxon>Basidiomycota</taxon>
        <taxon>Agaricomycotina</taxon>
        <taxon>Agaricomycetes</taxon>
        <taxon>Russulales</taxon>
        <taxon>Auriscalpiaceae</taxon>
        <taxon>Artomyces</taxon>
    </lineage>
</organism>
<gene>
    <name evidence="1" type="ORF">BV25DRAFT_1990099</name>
</gene>